<comment type="caution">
    <text evidence="2">The sequence shown here is derived from an EMBL/GenBank/DDBJ whole genome shotgun (WGS) entry which is preliminary data.</text>
</comment>
<dbReference type="SUPFAM" id="SSF53474">
    <property type="entry name" value="alpha/beta-Hydrolases"/>
    <property type="match status" value="1"/>
</dbReference>
<dbReference type="Gene3D" id="3.40.50.1820">
    <property type="entry name" value="alpha/beta hydrolase"/>
    <property type="match status" value="1"/>
</dbReference>
<dbReference type="EMBL" id="RWGY01000013">
    <property type="protein sequence ID" value="TVU25770.1"/>
    <property type="molecule type" value="Genomic_DNA"/>
</dbReference>
<dbReference type="GO" id="GO:0080031">
    <property type="term" value="F:methyl salicylate esterase activity"/>
    <property type="evidence" value="ECO:0007669"/>
    <property type="project" value="TreeGrafter"/>
</dbReference>
<dbReference type="InterPro" id="IPR000073">
    <property type="entry name" value="AB_hydrolase_1"/>
</dbReference>
<dbReference type="InterPro" id="IPR029058">
    <property type="entry name" value="AB_hydrolase_fold"/>
</dbReference>
<protein>
    <recommendedName>
        <fullName evidence="1">AB hydrolase-1 domain-containing protein</fullName>
    </recommendedName>
</protein>
<feature type="non-terminal residue" evidence="2">
    <location>
        <position position="1"/>
    </location>
</feature>
<dbReference type="GO" id="GO:0080030">
    <property type="term" value="F:methyl indole-3-acetate esterase activity"/>
    <property type="evidence" value="ECO:0007669"/>
    <property type="project" value="TreeGrafter"/>
</dbReference>
<dbReference type="InterPro" id="IPR045889">
    <property type="entry name" value="MES/HNL"/>
</dbReference>
<dbReference type="Proteomes" id="UP000324897">
    <property type="component" value="Chromosome 2"/>
</dbReference>
<dbReference type="GO" id="GO:0080032">
    <property type="term" value="F:methyl jasmonate esterase activity"/>
    <property type="evidence" value="ECO:0007669"/>
    <property type="project" value="TreeGrafter"/>
</dbReference>
<sequence>MQAPIMADAAPITIVLVHGACHGGWCWYKVAARLRSSLAAASFRVLTPDLAASGVDERRLREVPTFRDYTAPLLDLLRSLPDGEKAILVGHSLGGLSVALAAEEHPEKVAAAVFLCAFMPDCTSPPSHGLLKVIERMHRFASMNEFLMGNGLLNEKFVVFRIQHPYGTIESNRDVPQLDNEIKPPDNDGKLPASFMFGPQTIEQNVYQLCSNEDKTLAKSLMRVGSLFLEDLNIQKPLSKDRYGSVRKVYIVAEQDRAISEGLQRWMVSNNPVEEVKEIETADHMAMISTPDDVAQYIVDITKNYN</sequence>
<organism evidence="2 3">
    <name type="scientific">Eragrostis curvula</name>
    <name type="common">weeping love grass</name>
    <dbReference type="NCBI Taxonomy" id="38414"/>
    <lineage>
        <taxon>Eukaryota</taxon>
        <taxon>Viridiplantae</taxon>
        <taxon>Streptophyta</taxon>
        <taxon>Embryophyta</taxon>
        <taxon>Tracheophyta</taxon>
        <taxon>Spermatophyta</taxon>
        <taxon>Magnoliopsida</taxon>
        <taxon>Liliopsida</taxon>
        <taxon>Poales</taxon>
        <taxon>Poaceae</taxon>
        <taxon>PACMAD clade</taxon>
        <taxon>Chloridoideae</taxon>
        <taxon>Eragrostideae</taxon>
        <taxon>Eragrostidinae</taxon>
        <taxon>Eragrostis</taxon>
    </lineage>
</organism>
<evidence type="ECO:0000313" key="3">
    <source>
        <dbReference type="Proteomes" id="UP000324897"/>
    </source>
</evidence>
<dbReference type="OrthoDB" id="408373at2759"/>
<feature type="domain" description="AB hydrolase-1" evidence="1">
    <location>
        <begin position="14"/>
        <end position="296"/>
    </location>
</feature>
<name>A0A5J9URU2_9POAL</name>
<dbReference type="PANTHER" id="PTHR10992:SF1008">
    <property type="entry name" value="AB HYDROLASE-1 DOMAIN-CONTAINING PROTEIN"/>
    <property type="match status" value="1"/>
</dbReference>
<dbReference type="Pfam" id="PF12697">
    <property type="entry name" value="Abhydrolase_6"/>
    <property type="match status" value="1"/>
</dbReference>
<dbReference type="PRINTS" id="PR00111">
    <property type="entry name" value="ABHYDROLASE"/>
</dbReference>
<accession>A0A5J9URU2</accession>
<dbReference type="Gramene" id="TVU25770">
    <property type="protein sequence ID" value="TVU25770"/>
    <property type="gene ID" value="EJB05_28279"/>
</dbReference>
<keyword evidence="3" id="KW-1185">Reference proteome</keyword>
<proteinExistence type="predicted"/>
<dbReference type="GO" id="GO:0009696">
    <property type="term" value="P:salicylic acid metabolic process"/>
    <property type="evidence" value="ECO:0007669"/>
    <property type="project" value="TreeGrafter"/>
</dbReference>
<dbReference type="PANTHER" id="PTHR10992">
    <property type="entry name" value="METHYLESTERASE FAMILY MEMBER"/>
    <property type="match status" value="1"/>
</dbReference>
<dbReference type="AlphaFoldDB" id="A0A5J9URU2"/>
<gene>
    <name evidence="2" type="ORF">EJB05_28279</name>
</gene>
<reference evidence="2 3" key="1">
    <citation type="journal article" date="2019" name="Sci. Rep.">
        <title>A high-quality genome of Eragrostis curvula grass provides insights into Poaceae evolution and supports new strategies to enhance forage quality.</title>
        <authorList>
            <person name="Carballo J."/>
            <person name="Santos B.A.C.M."/>
            <person name="Zappacosta D."/>
            <person name="Garbus I."/>
            <person name="Selva J.P."/>
            <person name="Gallo C.A."/>
            <person name="Diaz A."/>
            <person name="Albertini E."/>
            <person name="Caccamo M."/>
            <person name="Echenique V."/>
        </authorList>
    </citation>
    <scope>NUCLEOTIDE SEQUENCE [LARGE SCALE GENOMIC DNA]</scope>
    <source>
        <strain evidence="3">cv. Victoria</strain>
        <tissue evidence="2">Leaf</tissue>
    </source>
</reference>
<dbReference type="GO" id="GO:0009694">
    <property type="term" value="P:jasmonic acid metabolic process"/>
    <property type="evidence" value="ECO:0007669"/>
    <property type="project" value="TreeGrafter"/>
</dbReference>
<evidence type="ECO:0000313" key="2">
    <source>
        <dbReference type="EMBL" id="TVU25770.1"/>
    </source>
</evidence>
<evidence type="ECO:0000259" key="1">
    <source>
        <dbReference type="Pfam" id="PF12697"/>
    </source>
</evidence>